<evidence type="ECO:0000256" key="3">
    <source>
        <dbReference type="ARBA" id="ARBA00022547"/>
    </source>
</evidence>
<evidence type="ECO:0000256" key="8">
    <source>
        <dbReference type="ARBA" id="ARBA00023136"/>
    </source>
</evidence>
<evidence type="ECO:0000256" key="7">
    <source>
        <dbReference type="ARBA" id="ARBA00023128"/>
    </source>
</evidence>
<dbReference type="OrthoDB" id="67388at2759"/>
<dbReference type="Pfam" id="PF05405">
    <property type="entry name" value="Mt_ATP-synt_B"/>
    <property type="match status" value="1"/>
</dbReference>
<keyword evidence="11" id="KW-0378">Hydrolase</keyword>
<keyword evidence="6 10" id="KW-0406">Ion transport</keyword>
<dbReference type="EMBL" id="LASV01000085">
    <property type="protein sequence ID" value="KKA23845.1"/>
    <property type="molecule type" value="Genomic_DNA"/>
</dbReference>
<comment type="subunit">
    <text evidence="9 10">F-type ATPases have 2 components, CF(1) - the catalytic core - and CF(0) - the membrane proton channel. In yeast, the dimeric form of ATP synthase consists of 17 polypeptides: alpha, beta, gamma, delta, epsilon, 4 (B), 5 (OSCP), 6 (A), 8, 9 (C), d, E (Tim11), f, g, h, i/j and k.</text>
</comment>
<dbReference type="AlphaFoldDB" id="A0A0F4Z0G8"/>
<dbReference type="GO" id="GO:0005743">
    <property type="term" value="C:mitochondrial inner membrane"/>
    <property type="evidence" value="ECO:0007669"/>
    <property type="project" value="UniProtKB-SubCell"/>
</dbReference>
<evidence type="ECO:0000313" key="11">
    <source>
        <dbReference type="EMBL" id="KKA23845.1"/>
    </source>
</evidence>
<keyword evidence="7 10" id="KW-0496">Mitochondrion</keyword>
<comment type="function">
    <text evidence="10">Subunit b, of the mitochondrial membrane ATP synthase complex (F(1)F(0) ATP synthase or Complex V) that produces ATP from ADP in the presence of a proton gradient across the membrane which is generated by electron transport complexes of the respiratory chain. ATP synthase complex consist of a soluble F(1) head domain - the catalytic core - and a membrane F(1) domain - the membrane proton channel. These two domains are linked by a central stalk rotating inside the F(1) region and a stationary peripheral stalk. During catalysis, ATP synthesis in the catalytic domain of F(1) is coupled via a rotary mechanism of the central stalk subunits to proton translocation. In vivo, can only synthesize ATP although its ATP hydrolase activity can be activated artificially in vitro. Part of the complex F(0) domain. Part of the complex F(0) domain and the peripheric stalk, which acts as a stator to hold the catalytic alpha(3)beta(3) subcomplex and subunit a/ATP6 static relative to the rotary elements.</text>
</comment>
<dbReference type="PANTHER" id="PTHR12733">
    <property type="entry name" value="MITOCHONDRIAL ATP SYNTHASE B CHAIN"/>
    <property type="match status" value="1"/>
</dbReference>
<comment type="subcellular location">
    <subcellularLocation>
        <location evidence="10">Mitochondrion</location>
    </subcellularLocation>
    <subcellularLocation>
        <location evidence="10">Mitochondrion inner membrane</location>
    </subcellularLocation>
</comment>
<reference evidence="11 12" key="1">
    <citation type="submission" date="2015-04" db="EMBL/GenBank/DDBJ databases">
        <authorList>
            <person name="Heijne W.H."/>
            <person name="Fedorova N.D."/>
            <person name="Nierman W.C."/>
            <person name="Vollebregt A.W."/>
            <person name="Zhao Z."/>
            <person name="Wu L."/>
            <person name="Kumar M."/>
            <person name="Stam H."/>
            <person name="van den Berg M.A."/>
            <person name="Pel H.J."/>
        </authorList>
    </citation>
    <scope>NUCLEOTIDE SEQUENCE [LARGE SCALE GENOMIC DNA]</scope>
    <source>
        <strain evidence="11 12">CBS 393.64</strain>
    </source>
</reference>
<dbReference type="InterPro" id="IPR008688">
    <property type="entry name" value="ATP_synth_Bsub_B/MI25"/>
</dbReference>
<keyword evidence="2 10" id="KW-0813">Transport</keyword>
<comment type="similarity">
    <text evidence="1 10">Belongs to the eukaryotic ATPase B chain family.</text>
</comment>
<evidence type="ECO:0000256" key="9">
    <source>
        <dbReference type="ARBA" id="ARBA00062152"/>
    </source>
</evidence>
<dbReference type="GO" id="GO:0045259">
    <property type="term" value="C:proton-transporting ATP synthase complex"/>
    <property type="evidence" value="ECO:0007669"/>
    <property type="project" value="UniProtKB-KW"/>
</dbReference>
<evidence type="ECO:0000256" key="6">
    <source>
        <dbReference type="ARBA" id="ARBA00023065"/>
    </source>
</evidence>
<comment type="caution">
    <text evidence="11">The sequence shown here is derived from an EMBL/GenBank/DDBJ whole genome shotgun (WGS) entry which is preliminary data.</text>
</comment>
<dbReference type="FunFam" id="1.20.5.2210:FF:000002">
    <property type="entry name" value="ATP synthase subunit 4 mitochondrial"/>
    <property type="match status" value="1"/>
</dbReference>
<proteinExistence type="inferred from homology"/>
<dbReference type="GeneID" id="25314486"/>
<dbReference type="STRING" id="1408163.A0A0F4Z0G8"/>
<accession>A0A0F4Z0G8</accession>
<dbReference type="InterPro" id="IPR013837">
    <property type="entry name" value="ATP_synth_F0_suB"/>
</dbReference>
<dbReference type="Gene3D" id="1.20.5.2210">
    <property type="match status" value="1"/>
</dbReference>
<keyword evidence="3 10" id="KW-0138">CF(0)</keyword>
<organism evidence="11 12">
    <name type="scientific">Rasamsonia emersonii (strain ATCC 16479 / CBS 393.64 / IMI 116815)</name>
    <dbReference type="NCBI Taxonomy" id="1408163"/>
    <lineage>
        <taxon>Eukaryota</taxon>
        <taxon>Fungi</taxon>
        <taxon>Dikarya</taxon>
        <taxon>Ascomycota</taxon>
        <taxon>Pezizomycotina</taxon>
        <taxon>Eurotiomycetes</taxon>
        <taxon>Eurotiomycetidae</taxon>
        <taxon>Eurotiales</taxon>
        <taxon>Trichocomaceae</taxon>
        <taxon>Rasamsonia</taxon>
    </lineage>
</organism>
<keyword evidence="12" id="KW-1185">Reference proteome</keyword>
<evidence type="ECO:0000313" key="12">
    <source>
        <dbReference type="Proteomes" id="UP000053958"/>
    </source>
</evidence>
<gene>
    <name evidence="11" type="ORF">T310_2135</name>
</gene>
<dbReference type="GO" id="GO:0016787">
    <property type="term" value="F:hydrolase activity"/>
    <property type="evidence" value="ECO:0007669"/>
    <property type="project" value="UniProtKB-KW"/>
</dbReference>
<evidence type="ECO:0000256" key="10">
    <source>
        <dbReference type="RuleBase" id="RU368017"/>
    </source>
</evidence>
<dbReference type="PANTHER" id="PTHR12733:SF3">
    <property type="entry name" value="ATP SYNTHASE F(0) COMPLEX SUBUNIT B1, MITOCHONDRIAL"/>
    <property type="match status" value="1"/>
</dbReference>
<keyword evidence="4 10" id="KW-0375">Hydrogen ion transport</keyword>
<dbReference type="SUPFAM" id="SSF161060">
    <property type="entry name" value="ATP synthase B chain-like"/>
    <property type="match status" value="1"/>
</dbReference>
<dbReference type="RefSeq" id="XP_013330457.1">
    <property type="nucleotide sequence ID" value="XM_013475003.1"/>
</dbReference>
<evidence type="ECO:0000256" key="1">
    <source>
        <dbReference type="ARBA" id="ARBA00007479"/>
    </source>
</evidence>
<keyword evidence="8 10" id="KW-0472">Membrane</keyword>
<dbReference type="GO" id="GO:0046933">
    <property type="term" value="F:proton-transporting ATP synthase activity, rotational mechanism"/>
    <property type="evidence" value="ECO:0007669"/>
    <property type="project" value="TreeGrafter"/>
</dbReference>
<evidence type="ECO:0000256" key="4">
    <source>
        <dbReference type="ARBA" id="ARBA00022781"/>
    </source>
</evidence>
<keyword evidence="5 10" id="KW-0999">Mitochondrion inner membrane</keyword>
<name>A0A0F4Z0G8_RASE3</name>
<dbReference type="Proteomes" id="UP000053958">
    <property type="component" value="Unassembled WGS sequence"/>
</dbReference>
<protein>
    <recommendedName>
        <fullName evidence="10">ATP synthase subunit 4</fullName>
    </recommendedName>
</protein>
<evidence type="ECO:0000256" key="5">
    <source>
        <dbReference type="ARBA" id="ARBA00022792"/>
    </source>
</evidence>
<evidence type="ECO:0000256" key="2">
    <source>
        <dbReference type="ARBA" id="ARBA00022448"/>
    </source>
</evidence>
<sequence length="244" mass="26561">MASRLAKSAVGATRVRPALVTRNIPAITANLTATRSASSVPSEDPKKKAQSILDSLPGNSLISKTAILSAGAGLSIAAISNELYVLNEETVAAFCLLSVFTALAKYGGPLYKQWADGQVQKYKDILNSARADHTNAVKQRIENVQQLSGVVEITKQLFEVSKETAKLEAQAYELEQRTALAAEAKQVLDSWVRYEGQVKQREQRELAEAVISKIQEELKNPKVLKQILDQSVADVERIVSAKSQ</sequence>